<gene>
    <name evidence="1" type="ORF">TVY486_1101090</name>
</gene>
<dbReference type="EMBL" id="HE573027">
    <property type="protein sequence ID" value="CCC52624.1"/>
    <property type="molecule type" value="Genomic_DNA"/>
</dbReference>
<protein>
    <submittedName>
        <fullName evidence="1">Uncharacterized protein</fullName>
    </submittedName>
</protein>
<proteinExistence type="predicted"/>
<sequence>MSLCTWELMASGFAHKLVRGLFPFPPFFFFFCVYGCESASHNCLYIRQHSPIKIAKNNASDSKGGVSRGPYYTFQPFRSPNEGVRYRCCWFWDTFFELSFLLCFQL</sequence>
<dbReference type="VEuPathDB" id="TriTrypDB:TvY486_1101090"/>
<reference evidence="1" key="1">
    <citation type="journal article" date="2012" name="Proc. Natl. Acad. Sci. U.S.A.">
        <title>Antigenic diversity is generated by distinct evolutionary mechanisms in African trypanosome species.</title>
        <authorList>
            <person name="Jackson A.P."/>
            <person name="Berry A."/>
            <person name="Aslett M."/>
            <person name="Allison H.C."/>
            <person name="Burton P."/>
            <person name="Vavrova-Anderson J."/>
            <person name="Brown R."/>
            <person name="Browne H."/>
            <person name="Corton N."/>
            <person name="Hauser H."/>
            <person name="Gamble J."/>
            <person name="Gilderthorp R."/>
            <person name="Marcello L."/>
            <person name="McQuillan J."/>
            <person name="Otto T.D."/>
            <person name="Quail M.A."/>
            <person name="Sanders M.J."/>
            <person name="van Tonder A."/>
            <person name="Ginger M.L."/>
            <person name="Field M.C."/>
            <person name="Barry J.D."/>
            <person name="Hertz-Fowler C."/>
            <person name="Berriman M."/>
        </authorList>
    </citation>
    <scope>NUCLEOTIDE SEQUENCE</scope>
    <source>
        <strain evidence="1">Y486</strain>
    </source>
</reference>
<evidence type="ECO:0000313" key="1">
    <source>
        <dbReference type="EMBL" id="CCC52624.1"/>
    </source>
</evidence>
<organism evidence="1">
    <name type="scientific">Trypanosoma vivax (strain Y486)</name>
    <dbReference type="NCBI Taxonomy" id="1055687"/>
    <lineage>
        <taxon>Eukaryota</taxon>
        <taxon>Discoba</taxon>
        <taxon>Euglenozoa</taxon>
        <taxon>Kinetoplastea</taxon>
        <taxon>Metakinetoplastina</taxon>
        <taxon>Trypanosomatida</taxon>
        <taxon>Trypanosomatidae</taxon>
        <taxon>Trypanosoma</taxon>
        <taxon>Duttonella</taxon>
    </lineage>
</organism>
<accession>G0U9Z3</accession>
<dbReference type="AlphaFoldDB" id="G0U9Z3"/>
<name>G0U9Z3_TRYVY</name>